<dbReference type="OrthoDB" id="9808638at2"/>
<dbReference type="PANTHER" id="PTHR30561:SF0">
    <property type="entry name" value="GUANIDINIUM EXPORTER"/>
    <property type="match status" value="1"/>
</dbReference>
<evidence type="ECO:0000256" key="6">
    <source>
        <dbReference type="ARBA" id="ARBA00023136"/>
    </source>
</evidence>
<keyword evidence="13" id="KW-1185">Reference proteome</keyword>
<dbReference type="RefSeq" id="WP_046134310.1">
    <property type="nucleotide sequence ID" value="NZ_FQVC01000001.1"/>
</dbReference>
<dbReference type="NCBIfam" id="NF008512">
    <property type="entry name" value="PRK11431.1"/>
    <property type="match status" value="1"/>
</dbReference>
<evidence type="ECO:0000256" key="2">
    <source>
        <dbReference type="ARBA" id="ARBA00022448"/>
    </source>
</evidence>
<reference evidence="12 14" key="2">
    <citation type="submission" date="2016-11" db="EMBL/GenBank/DDBJ databases">
        <authorList>
            <person name="Jaros S."/>
            <person name="Januszkiewicz K."/>
            <person name="Wedrychowicz H."/>
        </authorList>
    </citation>
    <scope>NUCLEOTIDE SEQUENCE [LARGE SCALE GENOMIC DNA]</scope>
    <source>
        <strain evidence="12 14">DSM 17137</strain>
    </source>
</reference>
<feature type="transmembrane region" description="Helical" evidence="10">
    <location>
        <begin position="57"/>
        <end position="78"/>
    </location>
</feature>
<dbReference type="AlphaFoldDB" id="A0A0F5LVT7"/>
<gene>
    <name evidence="12" type="ORF">SAMN02745223_00038</name>
    <name evidence="11" type="ORF">VW29_05520</name>
</gene>
<evidence type="ECO:0000313" key="14">
    <source>
        <dbReference type="Proteomes" id="UP000184533"/>
    </source>
</evidence>
<dbReference type="Gene3D" id="1.10.3730.20">
    <property type="match status" value="1"/>
</dbReference>
<dbReference type="SUPFAM" id="SSF103481">
    <property type="entry name" value="Multidrug resistance efflux transporter EmrE"/>
    <property type="match status" value="1"/>
</dbReference>
<evidence type="ECO:0000256" key="7">
    <source>
        <dbReference type="ARBA" id="ARBA00038151"/>
    </source>
</evidence>
<dbReference type="GO" id="GO:1990961">
    <property type="term" value="P:xenobiotic detoxification by transmembrane export across the plasma membrane"/>
    <property type="evidence" value="ECO:0007669"/>
    <property type="project" value="UniProtKB-ARBA"/>
</dbReference>
<evidence type="ECO:0000313" key="13">
    <source>
        <dbReference type="Proteomes" id="UP000033608"/>
    </source>
</evidence>
<evidence type="ECO:0000256" key="8">
    <source>
        <dbReference type="ARBA" id="ARBA00039168"/>
    </source>
</evidence>
<evidence type="ECO:0000256" key="3">
    <source>
        <dbReference type="ARBA" id="ARBA00022475"/>
    </source>
</evidence>
<feature type="transmembrane region" description="Helical" evidence="10">
    <location>
        <begin position="84"/>
        <end position="103"/>
    </location>
</feature>
<dbReference type="Proteomes" id="UP000184533">
    <property type="component" value="Unassembled WGS sequence"/>
</dbReference>
<name>A0A0F5LVT7_9HYPH</name>
<dbReference type="PANTHER" id="PTHR30561">
    <property type="entry name" value="SMR FAMILY PROTON-DEPENDENT DRUG EFFLUX TRANSPORTER SUGE"/>
    <property type="match status" value="1"/>
</dbReference>
<organism evidence="11 13">
    <name type="scientific">Devosia limi DSM 17137</name>
    <dbReference type="NCBI Taxonomy" id="1121477"/>
    <lineage>
        <taxon>Bacteria</taxon>
        <taxon>Pseudomonadati</taxon>
        <taxon>Pseudomonadota</taxon>
        <taxon>Alphaproteobacteria</taxon>
        <taxon>Hyphomicrobiales</taxon>
        <taxon>Devosiaceae</taxon>
        <taxon>Devosia</taxon>
    </lineage>
</organism>
<evidence type="ECO:0000256" key="5">
    <source>
        <dbReference type="ARBA" id="ARBA00022989"/>
    </source>
</evidence>
<dbReference type="FunFam" id="1.10.3730.20:FF:000001">
    <property type="entry name" value="Quaternary ammonium compound resistance transporter SugE"/>
    <property type="match status" value="1"/>
</dbReference>
<dbReference type="EMBL" id="LAJF01000045">
    <property type="protein sequence ID" value="KKB85757.1"/>
    <property type="molecule type" value="Genomic_DNA"/>
</dbReference>
<dbReference type="GO" id="GO:0005886">
    <property type="term" value="C:plasma membrane"/>
    <property type="evidence" value="ECO:0007669"/>
    <property type="project" value="UniProtKB-SubCell"/>
</dbReference>
<dbReference type="InterPro" id="IPR037185">
    <property type="entry name" value="EmrE-like"/>
</dbReference>
<keyword evidence="3" id="KW-1003">Cell membrane</keyword>
<keyword evidence="6 10" id="KW-0472">Membrane</keyword>
<evidence type="ECO:0000313" key="12">
    <source>
        <dbReference type="EMBL" id="SHE31432.1"/>
    </source>
</evidence>
<feature type="transmembrane region" description="Helical" evidence="10">
    <location>
        <begin position="33"/>
        <end position="50"/>
    </location>
</feature>
<dbReference type="EMBL" id="FQVC01000001">
    <property type="protein sequence ID" value="SHE31432.1"/>
    <property type="molecule type" value="Genomic_DNA"/>
</dbReference>
<dbReference type="GO" id="GO:0022857">
    <property type="term" value="F:transmembrane transporter activity"/>
    <property type="evidence" value="ECO:0007669"/>
    <property type="project" value="InterPro"/>
</dbReference>
<evidence type="ECO:0000256" key="4">
    <source>
        <dbReference type="ARBA" id="ARBA00022692"/>
    </source>
</evidence>
<dbReference type="InterPro" id="IPR045324">
    <property type="entry name" value="Small_multidrug_res"/>
</dbReference>
<dbReference type="PATRIC" id="fig|1121477.3.peg.2190"/>
<dbReference type="InterPro" id="IPR000390">
    <property type="entry name" value="Small_drug/metabolite_transptr"/>
</dbReference>
<comment type="similarity">
    <text evidence="7">Belongs to the drug/metabolite transporter (DMT) superfamily. Small multidrug resistance (SMR) (TC 2.A.7.1) family. Gdx/SugE subfamily.</text>
</comment>
<keyword evidence="4 9" id="KW-0812">Transmembrane</keyword>
<dbReference type="Pfam" id="PF00893">
    <property type="entry name" value="Multi_Drug_Res"/>
    <property type="match status" value="1"/>
</dbReference>
<evidence type="ECO:0000256" key="10">
    <source>
        <dbReference type="SAM" id="Phobius"/>
    </source>
</evidence>
<accession>A0A0F5LVT7</accession>
<proteinExistence type="inferred from homology"/>
<dbReference type="STRING" id="1121477.SAMN02745223_00038"/>
<comment type="subcellular location">
    <subcellularLocation>
        <location evidence="1 9">Cell membrane</location>
        <topology evidence="1 9">Multi-pass membrane protein</topology>
    </subcellularLocation>
</comment>
<reference evidence="11 13" key="1">
    <citation type="submission" date="2015-03" db="EMBL/GenBank/DDBJ databases">
        <authorList>
            <person name="Hassan Y.I."/>
            <person name="Lepp D."/>
            <person name="Zhou T."/>
        </authorList>
    </citation>
    <scope>NUCLEOTIDE SEQUENCE [LARGE SCALE GENOMIC DNA]</scope>
    <source>
        <strain evidence="11 13">DSM 17137</strain>
    </source>
</reference>
<protein>
    <recommendedName>
        <fullName evidence="8">Guanidinium exporter</fullName>
    </recommendedName>
</protein>
<evidence type="ECO:0000313" key="11">
    <source>
        <dbReference type="EMBL" id="KKB85757.1"/>
    </source>
</evidence>
<sequence length="104" mass="10771">MAWVYLVIAGLFEIGWAIGLKYTDGFTRMVPTALTVGAMVISVALLGIALRDLPVGTAYAVWTGIGTVGTAILGMYLFGDPATVARIICIGLIVAGIVGLKVIS</sequence>
<dbReference type="Proteomes" id="UP000033608">
    <property type="component" value="Unassembled WGS sequence"/>
</dbReference>
<evidence type="ECO:0000256" key="9">
    <source>
        <dbReference type="RuleBase" id="RU003942"/>
    </source>
</evidence>
<evidence type="ECO:0000256" key="1">
    <source>
        <dbReference type="ARBA" id="ARBA00004651"/>
    </source>
</evidence>
<keyword evidence="5 10" id="KW-1133">Transmembrane helix</keyword>
<keyword evidence="2" id="KW-0813">Transport</keyword>